<gene>
    <name evidence="3" type="ORF">IAD03_01325</name>
</gene>
<evidence type="ECO:0000313" key="3">
    <source>
        <dbReference type="EMBL" id="HIS77990.1"/>
    </source>
</evidence>
<name>A0A9D1K148_9FIRM</name>
<dbReference type="GO" id="GO:0030313">
    <property type="term" value="C:cell envelope"/>
    <property type="evidence" value="ECO:0007669"/>
    <property type="project" value="UniProtKB-SubCell"/>
</dbReference>
<comment type="caution">
    <text evidence="3">The sequence shown here is derived from an EMBL/GenBank/DDBJ whole genome shotgun (WGS) entry which is preliminary data.</text>
</comment>
<organism evidence="3 4">
    <name type="scientific">Candidatus Caccousia stercoris</name>
    <dbReference type="NCBI Taxonomy" id="2840723"/>
    <lineage>
        <taxon>Bacteria</taxon>
        <taxon>Bacillati</taxon>
        <taxon>Bacillota</taxon>
        <taxon>Clostridia</taxon>
        <taxon>Eubacteriales</taxon>
        <taxon>Oscillospiraceae</taxon>
        <taxon>Oscillospiraceae incertae sedis</taxon>
        <taxon>Candidatus Caccousia</taxon>
    </lineage>
</organism>
<sequence length="599" mass="67728">MFEEKLSSLPQILHPVCPMPSHAHLEHLPEKERELTLTRAARAEQTPLSRILASDWLAFSRTGDRAHFEGLYFPRRRRLTDLVCGFLLKEDSRWLEEAVNTIWALCEESAWQLPAHNSYVRDAPQAPWPDVSRPVVDLFAAETGALLSCAAAVLADHLPQPVRDRILLEVNRRILTPYLTEHFWWMGNGDEEMNNWTPWCTQNVLLCAFTLPFDETVRRRVIGQACRSLDCFLKDYGEDGCCSEGAQYYGHAALCLFSCLRIVELAAPGVFDSVWKEKKIANMASYIYHMHVDGIYYFNFADCSPVAGRRGARDYLFAVRTGNGEMASFAARDWLESLSDPQEDGDVMRISLWEQLLELDHAGEMAQYAERAGKNPPAAGALYPSNGVYTARRGVWQLAVKGGNNADSHNHNDVGSVILYRDGKPFLIDLGVETYCRKTFSPQRYEIWTMQSSYHNLPDFDGVMQCDGAAFRAREVQVSQPDGGFCVSMELSAAWPEQAGLESFRRVVTLLPEGLRLEDECRGSYRRADMHLLLQEKPEILGGGRIAAGARGEILCEGLTEAPRVEILSIQDARLRLAWPNTLYRLVLPFFDRLSIRIL</sequence>
<dbReference type="Gene3D" id="1.50.10.100">
    <property type="entry name" value="Chondroitin AC/alginate lyase"/>
    <property type="match status" value="1"/>
</dbReference>
<dbReference type="GO" id="GO:0016829">
    <property type="term" value="F:lyase activity"/>
    <property type="evidence" value="ECO:0007669"/>
    <property type="project" value="InterPro"/>
</dbReference>
<dbReference type="Pfam" id="PF07940">
    <property type="entry name" value="Hepar_II_III_C"/>
    <property type="match status" value="1"/>
</dbReference>
<dbReference type="InterPro" id="IPR012480">
    <property type="entry name" value="Hepar_II_III_C"/>
</dbReference>
<accession>A0A9D1K148</accession>
<evidence type="ECO:0000313" key="4">
    <source>
        <dbReference type="Proteomes" id="UP000824141"/>
    </source>
</evidence>
<comment type="subcellular location">
    <subcellularLocation>
        <location evidence="1">Cell envelope</location>
    </subcellularLocation>
</comment>
<reference evidence="3" key="2">
    <citation type="journal article" date="2021" name="PeerJ">
        <title>Extensive microbial diversity within the chicken gut microbiome revealed by metagenomics and culture.</title>
        <authorList>
            <person name="Gilroy R."/>
            <person name="Ravi A."/>
            <person name="Getino M."/>
            <person name="Pursley I."/>
            <person name="Horton D.L."/>
            <person name="Alikhan N.F."/>
            <person name="Baker D."/>
            <person name="Gharbi K."/>
            <person name="Hall N."/>
            <person name="Watson M."/>
            <person name="Adriaenssens E.M."/>
            <person name="Foster-Nyarko E."/>
            <person name="Jarju S."/>
            <person name="Secka A."/>
            <person name="Antonio M."/>
            <person name="Oren A."/>
            <person name="Chaudhuri R.R."/>
            <person name="La Ragione R."/>
            <person name="Hildebrand F."/>
            <person name="Pallen M.J."/>
        </authorList>
    </citation>
    <scope>NUCLEOTIDE SEQUENCE</scope>
    <source>
        <strain evidence="3">6086</strain>
    </source>
</reference>
<feature type="domain" description="Heparinase II/III-like C-terminal" evidence="2">
    <location>
        <begin position="376"/>
        <end position="533"/>
    </location>
</feature>
<evidence type="ECO:0000259" key="2">
    <source>
        <dbReference type="Pfam" id="PF07940"/>
    </source>
</evidence>
<evidence type="ECO:0000256" key="1">
    <source>
        <dbReference type="ARBA" id="ARBA00004196"/>
    </source>
</evidence>
<dbReference type="EMBL" id="DVJM01000020">
    <property type="protein sequence ID" value="HIS77990.1"/>
    <property type="molecule type" value="Genomic_DNA"/>
</dbReference>
<dbReference type="SUPFAM" id="SSF48230">
    <property type="entry name" value="Chondroitin AC/alginate lyase"/>
    <property type="match status" value="1"/>
</dbReference>
<proteinExistence type="predicted"/>
<protein>
    <submittedName>
        <fullName evidence="3">Heparinase II/III family protein</fullName>
    </submittedName>
</protein>
<dbReference type="Proteomes" id="UP000824141">
    <property type="component" value="Unassembled WGS sequence"/>
</dbReference>
<dbReference type="AlphaFoldDB" id="A0A9D1K148"/>
<dbReference type="Gene3D" id="2.70.98.70">
    <property type="match status" value="1"/>
</dbReference>
<reference evidence="3" key="1">
    <citation type="submission" date="2020-10" db="EMBL/GenBank/DDBJ databases">
        <authorList>
            <person name="Gilroy R."/>
        </authorList>
    </citation>
    <scope>NUCLEOTIDE SEQUENCE</scope>
    <source>
        <strain evidence="3">6086</strain>
    </source>
</reference>
<dbReference type="InterPro" id="IPR008929">
    <property type="entry name" value="Chondroitin_lyas"/>
</dbReference>